<dbReference type="PROSITE" id="PS50802">
    <property type="entry name" value="OTU"/>
    <property type="match status" value="1"/>
</dbReference>
<dbReference type="InterPro" id="IPR038765">
    <property type="entry name" value="Papain-like_cys_pep_sf"/>
</dbReference>
<evidence type="ECO:0000259" key="4">
    <source>
        <dbReference type="PROSITE" id="PS50802"/>
    </source>
</evidence>
<feature type="transmembrane region" description="Helical" evidence="2">
    <location>
        <begin position="31"/>
        <end position="54"/>
    </location>
</feature>
<dbReference type="OrthoDB" id="415023at2759"/>
<comment type="caution">
    <text evidence="5">The sequence shown here is derived from an EMBL/GenBank/DDBJ whole genome shotgun (WGS) entry which is preliminary data.</text>
</comment>
<protein>
    <submittedName>
        <fullName evidence="5">OTUD6B protein</fullName>
    </submittedName>
</protein>
<dbReference type="InterPro" id="IPR050704">
    <property type="entry name" value="Peptidase_C85-like"/>
</dbReference>
<feature type="chain" id="PRO_5032597073" evidence="3">
    <location>
        <begin position="16"/>
        <end position="719"/>
    </location>
</feature>
<dbReference type="SUPFAM" id="SSF54001">
    <property type="entry name" value="Cysteine proteinases"/>
    <property type="match status" value="1"/>
</dbReference>
<keyword evidence="2" id="KW-0812">Transmembrane</keyword>
<evidence type="ECO:0000313" key="6">
    <source>
        <dbReference type="Proteomes" id="UP000601435"/>
    </source>
</evidence>
<feature type="signal peptide" evidence="3">
    <location>
        <begin position="1"/>
        <end position="15"/>
    </location>
</feature>
<keyword evidence="2" id="KW-0472">Membrane</keyword>
<dbReference type="GO" id="GO:0016579">
    <property type="term" value="P:protein deubiquitination"/>
    <property type="evidence" value="ECO:0007669"/>
    <property type="project" value="TreeGrafter"/>
</dbReference>
<feature type="region of interest" description="Disordered" evidence="1">
    <location>
        <begin position="450"/>
        <end position="523"/>
    </location>
</feature>
<keyword evidence="2" id="KW-1133">Transmembrane helix</keyword>
<sequence>MLCTFVLWTFRGVCACKRSACQPLQRAWASSSWSGVFFFALVWPLATVGLALLACRLYPHFGVRFLPALWTGSVYALAFWDCGSGKVCKRVCETWASIKQQSMYRGGLQELLTKIGADRSASQVTPSQQLSKKETVTCHSLTAFAAWLPLPNKGLPESGIRTDVGSRRTVLVKKLAKEKVAGWKLSQSDWPDKVVLTCGADEFAQVIEEKVADRKFVALAHTKEEAQEIIHQCESDDKLKVLLLVPGNAESQPELVLSGAAAADTRFSCSQYPGRHNGRVATRTCWAYRLHAEAPALKFSVVVKGDAHPTVGALVKKPPGVLKDDKKATTVVLRFQLDKRYVSADTWKQCLAKAGEQWRVELPSGWEYEDVEELVKASGFQEVSLVAKVPRRQGVAWVFRAVPEKSHATAESVQLSFDVDAPPITIVKETPRKPVNYRVKQLLGESVISFKPGKKKPESAKHADAARDARTDAMDVEAEDLEQKPNDDTARDAGKDKSQSGVVAGLSPPPKRSKGNGLPLEAKVVPNSGDGNCLFESIAQGMSSAEGKRRTKGQIRIACCSHLERHLDDYEPFWDHKNPNGKKSEGNFKGYIDTLKKVGSWGGYLEINAISSTLGIKVLVWHKPSDLVHRFNSEASGPTICLLYDRENKHYEWVDGPVQDEFIDKAVDVCISKAEDYRGLSDIPASIARYRHLPKLHRRSKALSRVCVDLRGCQVVSRS</sequence>
<feature type="compositionally biased region" description="Basic and acidic residues" evidence="1">
    <location>
        <begin position="455"/>
        <end position="473"/>
    </location>
</feature>
<feature type="compositionally biased region" description="Basic and acidic residues" evidence="1">
    <location>
        <begin position="481"/>
        <end position="498"/>
    </location>
</feature>
<organism evidence="5 6">
    <name type="scientific">Symbiodinium necroappetens</name>
    <dbReference type="NCBI Taxonomy" id="1628268"/>
    <lineage>
        <taxon>Eukaryota</taxon>
        <taxon>Sar</taxon>
        <taxon>Alveolata</taxon>
        <taxon>Dinophyceae</taxon>
        <taxon>Suessiales</taxon>
        <taxon>Symbiodiniaceae</taxon>
        <taxon>Symbiodinium</taxon>
    </lineage>
</organism>
<dbReference type="InterPro" id="IPR003323">
    <property type="entry name" value="OTU_dom"/>
</dbReference>
<gene>
    <name evidence="5" type="primary">OTUD6B</name>
    <name evidence="5" type="ORF">SNEC2469_LOCUS23099</name>
</gene>
<evidence type="ECO:0000256" key="1">
    <source>
        <dbReference type="SAM" id="MobiDB-lite"/>
    </source>
</evidence>
<evidence type="ECO:0000256" key="3">
    <source>
        <dbReference type="SAM" id="SignalP"/>
    </source>
</evidence>
<accession>A0A812YGT5</accession>
<reference evidence="5" key="1">
    <citation type="submission" date="2021-02" db="EMBL/GenBank/DDBJ databases">
        <authorList>
            <person name="Dougan E. K."/>
            <person name="Rhodes N."/>
            <person name="Thang M."/>
            <person name="Chan C."/>
        </authorList>
    </citation>
    <scope>NUCLEOTIDE SEQUENCE</scope>
</reference>
<dbReference type="Pfam" id="PF02338">
    <property type="entry name" value="OTU"/>
    <property type="match status" value="1"/>
</dbReference>
<dbReference type="Proteomes" id="UP000601435">
    <property type="component" value="Unassembled WGS sequence"/>
</dbReference>
<dbReference type="Gene3D" id="3.90.70.80">
    <property type="match status" value="1"/>
</dbReference>
<name>A0A812YGT5_9DINO</name>
<dbReference type="AlphaFoldDB" id="A0A812YGT5"/>
<proteinExistence type="predicted"/>
<dbReference type="CDD" id="cd22744">
    <property type="entry name" value="OTU"/>
    <property type="match status" value="1"/>
</dbReference>
<evidence type="ECO:0000313" key="5">
    <source>
        <dbReference type="EMBL" id="CAE7787142.1"/>
    </source>
</evidence>
<keyword evidence="3" id="KW-0732">Signal</keyword>
<dbReference type="PANTHER" id="PTHR12419">
    <property type="entry name" value="OTU DOMAIN CONTAINING PROTEIN"/>
    <property type="match status" value="1"/>
</dbReference>
<keyword evidence="6" id="KW-1185">Reference proteome</keyword>
<feature type="domain" description="OTU" evidence="4">
    <location>
        <begin position="522"/>
        <end position="657"/>
    </location>
</feature>
<evidence type="ECO:0000256" key="2">
    <source>
        <dbReference type="SAM" id="Phobius"/>
    </source>
</evidence>
<feature type="transmembrane region" description="Helical" evidence="2">
    <location>
        <begin position="61"/>
        <end position="80"/>
    </location>
</feature>
<dbReference type="EMBL" id="CAJNJA010042773">
    <property type="protein sequence ID" value="CAE7787142.1"/>
    <property type="molecule type" value="Genomic_DNA"/>
</dbReference>
<dbReference type="GO" id="GO:0004843">
    <property type="term" value="F:cysteine-type deubiquitinase activity"/>
    <property type="evidence" value="ECO:0007669"/>
    <property type="project" value="TreeGrafter"/>
</dbReference>